<reference evidence="1" key="1">
    <citation type="submission" date="2022-10" db="EMBL/GenBank/DDBJ databases">
        <title>The complete genomes of actinobacterial strains from the NBC collection.</title>
        <authorList>
            <person name="Joergensen T.S."/>
            <person name="Alvarez Arevalo M."/>
            <person name="Sterndorff E.B."/>
            <person name="Faurdal D."/>
            <person name="Vuksanovic O."/>
            <person name="Mourched A.-S."/>
            <person name="Charusanti P."/>
            <person name="Shaw S."/>
            <person name="Blin K."/>
            <person name="Weber T."/>
        </authorList>
    </citation>
    <scope>NUCLEOTIDE SEQUENCE</scope>
    <source>
        <strain evidence="1">NBC_01393</strain>
    </source>
</reference>
<dbReference type="EMBL" id="CP109546">
    <property type="protein sequence ID" value="WTZ09229.1"/>
    <property type="molecule type" value="Genomic_DNA"/>
</dbReference>
<gene>
    <name evidence="1" type="ORF">OG699_15220</name>
</gene>
<name>A0AAU3HXU9_9ACTN</name>
<sequence>MGLDYSYEIFMPAQNIAGALAELAELAPRPHRVPPLTLTMPGGDQVIVPFTSNFKSEPVDCSTSGMLELDTSIMFGVDDAVREFFEVRDSELDELGRIAIGYVYLTVRFAPALHPHYASLQFTAATSRMSRMFERSASIRAVFTGLTVAGGGVCCVLDTESDTLQICWLNGRPIQETVPGPRFSNCPDLVATWPGQDRRQSQSKRPGEPV</sequence>
<accession>A0AAU3HXU9</accession>
<proteinExistence type="predicted"/>
<dbReference type="AlphaFoldDB" id="A0AAU3HXU9"/>
<organism evidence="1">
    <name type="scientific">Streptomyces sp. NBC_01393</name>
    <dbReference type="NCBI Taxonomy" id="2903851"/>
    <lineage>
        <taxon>Bacteria</taxon>
        <taxon>Bacillati</taxon>
        <taxon>Actinomycetota</taxon>
        <taxon>Actinomycetes</taxon>
        <taxon>Kitasatosporales</taxon>
        <taxon>Streptomycetaceae</taxon>
        <taxon>Streptomyces</taxon>
    </lineage>
</organism>
<evidence type="ECO:0000313" key="1">
    <source>
        <dbReference type="EMBL" id="WTZ09229.1"/>
    </source>
</evidence>
<protein>
    <submittedName>
        <fullName evidence="1">Uncharacterized protein</fullName>
    </submittedName>
</protein>